<evidence type="ECO:0000313" key="4">
    <source>
        <dbReference type="EMBL" id="MFC3895800.1"/>
    </source>
</evidence>
<reference evidence="5" key="1">
    <citation type="journal article" date="2019" name="Int. J. Syst. Evol. Microbiol.">
        <title>The Global Catalogue of Microorganisms (GCM) 10K type strain sequencing project: providing services to taxonomists for standard genome sequencing and annotation.</title>
        <authorList>
            <consortium name="The Broad Institute Genomics Platform"/>
            <consortium name="The Broad Institute Genome Sequencing Center for Infectious Disease"/>
            <person name="Wu L."/>
            <person name="Ma J."/>
        </authorList>
    </citation>
    <scope>NUCLEOTIDE SEQUENCE [LARGE SCALE GENOMIC DNA]</scope>
    <source>
        <strain evidence="5">CGMCC 4.7405</strain>
    </source>
</reference>
<dbReference type="EC" id="1.-.-.-" evidence="4"/>
<evidence type="ECO:0000256" key="1">
    <source>
        <dbReference type="ARBA" id="ARBA00008898"/>
    </source>
</evidence>
<dbReference type="RefSeq" id="WP_382377331.1">
    <property type="nucleotide sequence ID" value="NZ_JBHRZI010000027.1"/>
</dbReference>
<keyword evidence="2 4" id="KW-0560">Oxidoreductase</keyword>
<comment type="caution">
    <text evidence="4">The sequence shown here is derived from an EMBL/GenBank/DDBJ whole genome shotgun (WGS) entry which is preliminary data.</text>
</comment>
<accession>A0ABV8C1D0</accession>
<dbReference type="InterPro" id="IPR002563">
    <property type="entry name" value="Flavin_Rdtase-like_dom"/>
</dbReference>
<evidence type="ECO:0000256" key="2">
    <source>
        <dbReference type="ARBA" id="ARBA00023002"/>
    </source>
</evidence>
<evidence type="ECO:0000313" key="5">
    <source>
        <dbReference type="Proteomes" id="UP001595690"/>
    </source>
</evidence>
<dbReference type="PANTHER" id="PTHR30466:SF11">
    <property type="entry name" value="FLAVIN-DEPENDENT MONOOXYGENASE, REDUCTASE SUBUNIT HSAB"/>
    <property type="match status" value="1"/>
</dbReference>
<dbReference type="InterPro" id="IPR012349">
    <property type="entry name" value="Split_barrel_FMN-bd"/>
</dbReference>
<dbReference type="SMART" id="SM00903">
    <property type="entry name" value="Flavin_Reduct"/>
    <property type="match status" value="1"/>
</dbReference>
<comment type="similarity">
    <text evidence="1">Belongs to the non-flavoprotein flavin reductase family.</text>
</comment>
<dbReference type="Proteomes" id="UP001595690">
    <property type="component" value="Unassembled WGS sequence"/>
</dbReference>
<dbReference type="GO" id="GO:0016491">
    <property type="term" value="F:oxidoreductase activity"/>
    <property type="evidence" value="ECO:0007669"/>
    <property type="project" value="UniProtKB-KW"/>
</dbReference>
<dbReference type="EMBL" id="JBHRZI010000027">
    <property type="protein sequence ID" value="MFC3895800.1"/>
    <property type="molecule type" value="Genomic_DNA"/>
</dbReference>
<protein>
    <submittedName>
        <fullName evidence="4">Flavin reductase family protein</fullName>
        <ecNumber evidence="4">1.-.-.-</ecNumber>
    </submittedName>
</protein>
<sequence>MSSRFRSTAATFPTGVTVLSTVSDGEPHGMTVNSFASISIDPLLVLVSVNSSSRTYERIVQSGSFAVTVLSDGQQEVARWFANSQRPSGADSFAGVSWKPAPHSRSPVLLDGISYFDCELDQAYTAGDHTMLIGAVRAYDVLSDRPPLLFVRSRFTELRK</sequence>
<organism evidence="4 5">
    <name type="scientific">Lentzea rhizosphaerae</name>
    <dbReference type="NCBI Taxonomy" id="2041025"/>
    <lineage>
        <taxon>Bacteria</taxon>
        <taxon>Bacillati</taxon>
        <taxon>Actinomycetota</taxon>
        <taxon>Actinomycetes</taxon>
        <taxon>Pseudonocardiales</taxon>
        <taxon>Pseudonocardiaceae</taxon>
        <taxon>Lentzea</taxon>
    </lineage>
</organism>
<dbReference type="PANTHER" id="PTHR30466">
    <property type="entry name" value="FLAVIN REDUCTASE"/>
    <property type="match status" value="1"/>
</dbReference>
<dbReference type="SUPFAM" id="SSF50475">
    <property type="entry name" value="FMN-binding split barrel"/>
    <property type="match status" value="1"/>
</dbReference>
<dbReference type="Pfam" id="PF01613">
    <property type="entry name" value="Flavin_Reduct"/>
    <property type="match status" value="1"/>
</dbReference>
<proteinExistence type="inferred from homology"/>
<feature type="domain" description="Flavin reductase like" evidence="3">
    <location>
        <begin position="9"/>
        <end position="157"/>
    </location>
</feature>
<dbReference type="Gene3D" id="2.30.110.10">
    <property type="entry name" value="Electron Transport, Fmn-binding Protein, Chain A"/>
    <property type="match status" value="1"/>
</dbReference>
<evidence type="ECO:0000259" key="3">
    <source>
        <dbReference type="SMART" id="SM00903"/>
    </source>
</evidence>
<name>A0ABV8C1D0_9PSEU</name>
<dbReference type="InterPro" id="IPR050268">
    <property type="entry name" value="NADH-dep_flavin_reductase"/>
</dbReference>
<keyword evidence="5" id="KW-1185">Reference proteome</keyword>
<gene>
    <name evidence="4" type="ORF">ACFOWZ_30345</name>
</gene>